<proteinExistence type="predicted"/>
<feature type="domain" description="TrwC relaxase" evidence="1">
    <location>
        <begin position="11"/>
        <end position="286"/>
    </location>
</feature>
<dbReference type="Pfam" id="PF08751">
    <property type="entry name" value="TrwC"/>
    <property type="match status" value="1"/>
</dbReference>
<organism evidence="2 3">
    <name type="scientific">Legionella donaldsonii</name>
    <dbReference type="NCBI Taxonomy" id="45060"/>
    <lineage>
        <taxon>Bacteria</taxon>
        <taxon>Pseudomonadati</taxon>
        <taxon>Pseudomonadota</taxon>
        <taxon>Gammaproteobacteria</taxon>
        <taxon>Legionellales</taxon>
        <taxon>Legionellaceae</taxon>
        <taxon>Legionella</taxon>
    </lineage>
</organism>
<dbReference type="Gene3D" id="2.30.30.940">
    <property type="match status" value="1"/>
</dbReference>
<dbReference type="SUPFAM" id="SSF55464">
    <property type="entry name" value="Origin of replication-binding domain, RBD-like"/>
    <property type="match status" value="1"/>
</dbReference>
<dbReference type="Proteomes" id="UP000254677">
    <property type="component" value="Unassembled WGS sequence"/>
</dbReference>
<sequence>MLSIQPLKSARGAAEYYTKAFDYYASDAEAMVWLGKGKEFLKLGAEVDKETMLSLLEGRLPSGQVLCNPNNGAHRPGFDMTFSAPKSLSILVGLGISPELVQFHDKAVRYAVSQLEAEFAETRVRHKDEIRFEKTGNLLVAAFRQPTSRANDPSLHTHCVTMNLTFFQGKAKSLASDTTRKHGVIEQIQNNAHYGGLLYRQHLANQLKEAGFHIRLTGDGLFEIDGVPETVLHEFSRRREDIERLMEEKGWQGAKSSSTATLLSREGKELHDSESLHSDWLKRAENHHFNAKTFSQSQLNYSKSNSIFSTIKAKLQQFLNGGEETEEHKAKACVSVAIETLSQRHCVFTERALLAESMKHSLVMAGSLSKETLSQIIAKEKHTQGLYEGRCPETGARMLTTPWALTLETETLARIEANKEVLSSMATLKQIQAFQKERQAHLVFPMTESQKEAMAMLLTSKDRYLAVQGYAGVAKTTMLSETRLLMEEKGYRLRGITVASSAAHELAKKGGIQTDVFPVVLQELKDAKRGGREKWVYIVDEASMLSSPQGHELIKQIERTNARLILVGDRAQLPSVNTGRIFSLTQDFGIETTIMDEIVRQNNQTLKEAVYHATKGEVRDALDKLDVQELATHEERIQWIADKWLGLSQKEREETLLFAPTHANREAITELIRNGLIEEGSLGKACYHQDTLKAKPLEPIQLRFAAYYQKGDVLRLNQDFKSLRIRQGTYFTIGDMTAKHRKDNVLPLVNDQGKQIIFPLKLLPRYKTHTASFERIIEVYQPKKLELRKGDKVMWTRNFKAAGLRNGEVVTLHDDNEKALQFLTKEGEMINLDKAEPALKHLDYSFVLTNYKVQGKDAPFGIGLMESYHQFGATLKNFYVQISRAIQGMTLVTDNREQLIGALHNNKDEKIASIDVLSREQLKYHENRFLNQTKLSIKPVIEKMKSLEQQKELNQISELNFSKQKHPNIKPLQIKELEL</sequence>
<dbReference type="Gene3D" id="3.40.50.300">
    <property type="entry name" value="P-loop containing nucleotide triphosphate hydrolases"/>
    <property type="match status" value="2"/>
</dbReference>
<reference evidence="2 3" key="1">
    <citation type="submission" date="2018-06" db="EMBL/GenBank/DDBJ databases">
        <authorList>
            <consortium name="Pathogen Informatics"/>
            <person name="Doyle S."/>
        </authorList>
    </citation>
    <scope>NUCLEOTIDE SEQUENCE [LARGE SCALE GENOMIC DNA]</scope>
    <source>
        <strain evidence="2 3">NCTC13292</strain>
    </source>
</reference>
<dbReference type="OrthoDB" id="1634048at2"/>
<dbReference type="NCBIfam" id="TIGR02686">
    <property type="entry name" value="relax_trwC"/>
    <property type="match status" value="1"/>
</dbReference>
<dbReference type="Pfam" id="PF13604">
    <property type="entry name" value="AAA_30"/>
    <property type="match status" value="1"/>
</dbReference>
<evidence type="ECO:0000313" key="3">
    <source>
        <dbReference type="Proteomes" id="UP000254677"/>
    </source>
</evidence>
<keyword evidence="3" id="KW-1185">Reference proteome</keyword>
<dbReference type="AlphaFoldDB" id="A0A378J155"/>
<dbReference type="InterPro" id="IPR014862">
    <property type="entry name" value="TrwC"/>
</dbReference>
<dbReference type="InterPro" id="IPR014059">
    <property type="entry name" value="TraI/TrwC_relax"/>
</dbReference>
<dbReference type="SUPFAM" id="SSF52540">
    <property type="entry name" value="P-loop containing nucleoside triphosphate hydrolases"/>
    <property type="match status" value="2"/>
</dbReference>
<protein>
    <submittedName>
        <fullName evidence="2">Conjugative transfer protein TraI</fullName>
    </submittedName>
</protein>
<dbReference type="EMBL" id="UGOA01000001">
    <property type="protein sequence ID" value="STX41126.1"/>
    <property type="molecule type" value="Genomic_DNA"/>
</dbReference>
<evidence type="ECO:0000259" key="1">
    <source>
        <dbReference type="Pfam" id="PF08751"/>
    </source>
</evidence>
<dbReference type="NCBIfam" id="NF041492">
    <property type="entry name" value="MobF"/>
    <property type="match status" value="1"/>
</dbReference>
<accession>A0A378J155</accession>
<dbReference type="RefSeq" id="WP_115220542.1">
    <property type="nucleotide sequence ID" value="NZ_UGOA01000001.1"/>
</dbReference>
<gene>
    <name evidence="2" type="primary">traI_1</name>
    <name evidence="2" type="ORF">NCTC13292_00734</name>
</gene>
<evidence type="ECO:0000313" key="2">
    <source>
        <dbReference type="EMBL" id="STX41126.1"/>
    </source>
</evidence>
<name>A0A378J155_9GAMM</name>
<dbReference type="InterPro" id="IPR027417">
    <property type="entry name" value="P-loop_NTPase"/>
</dbReference>